<dbReference type="InterPro" id="IPR036388">
    <property type="entry name" value="WH-like_DNA-bd_sf"/>
</dbReference>
<evidence type="ECO:0000313" key="6">
    <source>
        <dbReference type="EMBL" id="QEM80147.1"/>
    </source>
</evidence>
<dbReference type="PANTHER" id="PTHR30346:SF17">
    <property type="entry name" value="LYSR FAMILY TRANSCRIPTIONAL REGULATOR"/>
    <property type="match status" value="1"/>
</dbReference>
<dbReference type="Gene3D" id="1.10.10.10">
    <property type="entry name" value="Winged helix-like DNA-binding domain superfamily/Winged helix DNA-binding domain"/>
    <property type="match status" value="1"/>
</dbReference>
<evidence type="ECO:0000313" key="7">
    <source>
        <dbReference type="Proteomes" id="UP000324285"/>
    </source>
</evidence>
<gene>
    <name evidence="6" type="ORF">E4T21_00195</name>
</gene>
<evidence type="ECO:0000256" key="3">
    <source>
        <dbReference type="ARBA" id="ARBA00023125"/>
    </source>
</evidence>
<protein>
    <submittedName>
        <fullName evidence="6">LysR family transcriptional regulator</fullName>
    </submittedName>
</protein>
<evidence type="ECO:0000259" key="5">
    <source>
        <dbReference type="PROSITE" id="PS50931"/>
    </source>
</evidence>
<dbReference type="SUPFAM" id="SSF46785">
    <property type="entry name" value="Winged helix' DNA-binding domain"/>
    <property type="match status" value="1"/>
</dbReference>
<accession>A0A5C1NDM1</accession>
<evidence type="ECO:0000256" key="4">
    <source>
        <dbReference type="ARBA" id="ARBA00023163"/>
    </source>
</evidence>
<dbReference type="AlphaFoldDB" id="A0A5C1NDM1"/>
<dbReference type="OrthoDB" id="8850588at2"/>
<dbReference type="Pfam" id="PF03466">
    <property type="entry name" value="LysR_substrate"/>
    <property type="match status" value="1"/>
</dbReference>
<comment type="similarity">
    <text evidence="1">Belongs to the LysR transcriptional regulatory family.</text>
</comment>
<organism evidence="6 7">
    <name type="scientific">Halomonas binhaiensis</name>
    <dbReference type="NCBI Taxonomy" id="2562282"/>
    <lineage>
        <taxon>Bacteria</taxon>
        <taxon>Pseudomonadati</taxon>
        <taxon>Pseudomonadota</taxon>
        <taxon>Gammaproteobacteria</taxon>
        <taxon>Oceanospirillales</taxon>
        <taxon>Halomonadaceae</taxon>
        <taxon>Halomonas</taxon>
    </lineage>
</organism>
<keyword evidence="4" id="KW-0804">Transcription</keyword>
<keyword evidence="7" id="KW-1185">Reference proteome</keyword>
<dbReference type="GO" id="GO:0003677">
    <property type="term" value="F:DNA binding"/>
    <property type="evidence" value="ECO:0007669"/>
    <property type="project" value="UniProtKB-KW"/>
</dbReference>
<name>A0A5C1NDM1_9GAMM</name>
<dbReference type="PROSITE" id="PS50931">
    <property type="entry name" value="HTH_LYSR"/>
    <property type="match status" value="1"/>
</dbReference>
<dbReference type="Gene3D" id="3.40.190.10">
    <property type="entry name" value="Periplasmic binding protein-like II"/>
    <property type="match status" value="2"/>
</dbReference>
<dbReference type="InterPro" id="IPR036390">
    <property type="entry name" value="WH_DNA-bd_sf"/>
</dbReference>
<dbReference type="CDD" id="cd08414">
    <property type="entry name" value="PBP2_LTTR_aromatics_like"/>
    <property type="match status" value="1"/>
</dbReference>
<dbReference type="Pfam" id="PF00126">
    <property type="entry name" value="HTH_1"/>
    <property type="match status" value="1"/>
</dbReference>
<dbReference type="SUPFAM" id="SSF53850">
    <property type="entry name" value="Periplasmic binding protein-like II"/>
    <property type="match status" value="1"/>
</dbReference>
<dbReference type="KEGG" id="hbh:E4T21_00195"/>
<dbReference type="InterPro" id="IPR000847">
    <property type="entry name" value="LysR_HTH_N"/>
</dbReference>
<reference evidence="6" key="1">
    <citation type="submission" date="2021-02" db="EMBL/GenBank/DDBJ databases">
        <title>Strain Y2R2, a novel species of the genus Halomonas.</title>
        <authorList>
            <person name="Huang H."/>
        </authorList>
    </citation>
    <scope>NUCLEOTIDE SEQUENCE</scope>
    <source>
        <strain evidence="6">Y2R2</strain>
    </source>
</reference>
<dbReference type="PANTHER" id="PTHR30346">
    <property type="entry name" value="TRANSCRIPTIONAL DUAL REGULATOR HCAR-RELATED"/>
    <property type="match status" value="1"/>
</dbReference>
<evidence type="ECO:0000256" key="2">
    <source>
        <dbReference type="ARBA" id="ARBA00023015"/>
    </source>
</evidence>
<dbReference type="RefSeq" id="WP_149282432.1">
    <property type="nucleotide sequence ID" value="NZ_CP038437.2"/>
</dbReference>
<dbReference type="EMBL" id="CP038437">
    <property type="protein sequence ID" value="QEM80147.1"/>
    <property type="molecule type" value="Genomic_DNA"/>
</dbReference>
<dbReference type="FunFam" id="1.10.10.10:FF:000001">
    <property type="entry name" value="LysR family transcriptional regulator"/>
    <property type="match status" value="1"/>
</dbReference>
<dbReference type="GO" id="GO:0032993">
    <property type="term" value="C:protein-DNA complex"/>
    <property type="evidence" value="ECO:0007669"/>
    <property type="project" value="TreeGrafter"/>
</dbReference>
<dbReference type="GO" id="GO:0003700">
    <property type="term" value="F:DNA-binding transcription factor activity"/>
    <property type="evidence" value="ECO:0007669"/>
    <property type="project" value="InterPro"/>
</dbReference>
<evidence type="ECO:0000256" key="1">
    <source>
        <dbReference type="ARBA" id="ARBA00009437"/>
    </source>
</evidence>
<dbReference type="Proteomes" id="UP000324285">
    <property type="component" value="Chromosome"/>
</dbReference>
<keyword evidence="3" id="KW-0238">DNA-binding</keyword>
<proteinExistence type="inferred from homology"/>
<dbReference type="PRINTS" id="PR00039">
    <property type="entry name" value="HTHLYSR"/>
</dbReference>
<sequence length="305" mass="34308">MTYRIHCERLLSFLAVADTGHYRQAAAKLNLSQPPLTRRIQALEAELGVKLFERTTRRVTLTPAGERLAARLRPCFSEIEAACNEARQLGSHDTSAVTLGMTSALDPLAFPTQQTLTTLLDSQVTVIRESSRELLARLLDWEMERRLQLAFIGLPNEVPEGVVVRVIKCEPQWVALPTSHPLAKTEKVDLKQLNDTPLLWFARRGNPAYFDHCDQVFRLAGYHPPRREEPTDHHHLLAAVAAGEGVALIPESFLTTRREGVMMRPLTEDWAALDLNVALAWRKDDTEAQHLARRLLAQFDGAETT</sequence>
<keyword evidence="2" id="KW-0805">Transcription regulation</keyword>
<dbReference type="InterPro" id="IPR005119">
    <property type="entry name" value="LysR_subst-bd"/>
</dbReference>
<feature type="domain" description="HTH lysR-type" evidence="5">
    <location>
        <begin position="1"/>
        <end position="62"/>
    </location>
</feature>